<feature type="region of interest" description="Disordered" evidence="4">
    <location>
        <begin position="191"/>
        <end position="216"/>
    </location>
</feature>
<organism evidence="5">
    <name type="scientific">Nothobranchius furzeri</name>
    <name type="common">Turquoise killifish</name>
    <dbReference type="NCBI Taxonomy" id="105023"/>
    <lineage>
        <taxon>Eukaryota</taxon>
        <taxon>Metazoa</taxon>
        <taxon>Chordata</taxon>
        <taxon>Craniata</taxon>
        <taxon>Vertebrata</taxon>
        <taxon>Euteleostomi</taxon>
        <taxon>Actinopterygii</taxon>
        <taxon>Neopterygii</taxon>
        <taxon>Teleostei</taxon>
        <taxon>Neoteleostei</taxon>
        <taxon>Acanthomorphata</taxon>
        <taxon>Ovalentaria</taxon>
        <taxon>Atherinomorphae</taxon>
        <taxon>Cyprinodontiformes</taxon>
        <taxon>Nothobranchiidae</taxon>
        <taxon>Nothobranchius</taxon>
    </lineage>
</organism>
<dbReference type="Pfam" id="PF15301">
    <property type="entry name" value="SLAIN"/>
    <property type="match status" value="2"/>
</dbReference>
<dbReference type="GO" id="GO:0031122">
    <property type="term" value="P:cytoplasmic microtubule organization"/>
    <property type="evidence" value="ECO:0007669"/>
    <property type="project" value="TreeGrafter"/>
</dbReference>
<dbReference type="InterPro" id="IPR026179">
    <property type="entry name" value="Slain"/>
</dbReference>
<protein>
    <submittedName>
        <fullName evidence="6">Zgc:66447</fullName>
    </submittedName>
</protein>
<feature type="region of interest" description="Disordered" evidence="4">
    <location>
        <begin position="298"/>
        <end position="391"/>
    </location>
</feature>
<dbReference type="GO" id="GO:0031116">
    <property type="term" value="P:positive regulation of microtubule polymerization"/>
    <property type="evidence" value="ECO:0007669"/>
    <property type="project" value="TreeGrafter"/>
</dbReference>
<feature type="region of interest" description="Disordered" evidence="4">
    <location>
        <begin position="93"/>
        <end position="128"/>
    </location>
</feature>
<dbReference type="Ensembl" id="ENSNFUT00015004733.1">
    <property type="protein sequence ID" value="ENSNFUP00015004480.1"/>
    <property type="gene ID" value="ENSNFUG00015002257.1"/>
</dbReference>
<feature type="compositionally biased region" description="Polar residues" evidence="4">
    <location>
        <begin position="143"/>
        <end position="169"/>
    </location>
</feature>
<reference evidence="6" key="1">
    <citation type="submission" date="2014-08" db="EMBL/GenBank/DDBJ databases">
        <authorList>
            <person name="Senf B."/>
            <person name="Petzold A."/>
            <person name="Downie B.R."/>
            <person name="Koch P."/>
            <person name="Platzer M."/>
        </authorList>
    </citation>
    <scope>NUCLEOTIDE SEQUENCE [LARGE SCALE GENOMIC DNA]</scope>
    <source>
        <strain evidence="6">GRZ</strain>
    </source>
</reference>
<dbReference type="PANTHER" id="PTHR22406:SF5">
    <property type="entry name" value="SLAIN MOTIF-CONTAINING PROTEIN-LIKE"/>
    <property type="match status" value="1"/>
</dbReference>
<feature type="region of interest" description="Disordered" evidence="4">
    <location>
        <begin position="435"/>
        <end position="463"/>
    </location>
</feature>
<dbReference type="Bgee" id="ENSNFUG00015002257">
    <property type="expression patterns" value="Expressed in caudal fin and 3 other cell types or tissues"/>
</dbReference>
<dbReference type="AlphaFoldDB" id="A0A1A8A8B4"/>
<feature type="compositionally biased region" description="Basic and acidic residues" evidence="4">
    <location>
        <begin position="93"/>
        <end position="104"/>
    </location>
</feature>
<sequence length="567" mass="61327">MVVPDSGSVVPQPDNDLPENPDPGCQVLGEGGDLAEVEMEEVRKLQELVRRLEIQNETLRSRGVKSFLPKGANSDLNINDRLTYEGVTNSQLRLEHDEELKRFPPQESSSGEEMSPVPVASRLEEEGDLGPCGGFLSLTCRNGTGLPQGQAQTPESPSQDSYGSETLAESDSGLDHTALDEVDVLDLEDECAEEEDEDSWLYVSPKKQLADSGPDSPLKWCRQALDHRSPETELACRTLISRLDQSVTNMNSALSSQSSIDSELSTSDDSISMGYKLQDLTDVQIMARLQEESLRQDYASSSASASRRSSTTSLQSLRRGGTYSDQEFDTYSLEDEEDELSSAPQRRHRFTPSPLGSPRCLSPSTSNHGQEHGSRLAAPRTRTPRRSLQGPSAELLKFAKSEEELRHSMPNLAPRTSLRSLEAVRNSRSMEANLQSSGNRMSHLPHSPSTGMTCSRLRTSGQSPLSLRMPVKAVTPMGSMAAGRQSSRGLPVVQAPPSGGGHRAQSTGSANGGAYGPGRASVGMGKPAVGRGQAVPSVSARSKLSQPPRRSLGMTKISDESWKDGCY</sequence>
<evidence type="ECO:0000313" key="7">
    <source>
        <dbReference type="Proteomes" id="UP000694548"/>
    </source>
</evidence>
<gene>
    <name evidence="5" type="primary">Nfu_g_1_014702</name>
    <name evidence="6" type="synonym">zgc:66447</name>
</gene>
<dbReference type="PANTHER" id="PTHR22406">
    <property type="entry name" value="NASCENT POLYPEPTIDE-ASSOCIATED COMPLEX SUBUNIT ALPHA, MUSCLE-SPECIFIC FORM"/>
    <property type="match status" value="1"/>
</dbReference>
<evidence type="ECO:0000256" key="2">
    <source>
        <dbReference type="ARBA" id="ARBA00023054"/>
    </source>
</evidence>
<reference evidence="5" key="3">
    <citation type="submission" date="2016-06" db="EMBL/GenBank/DDBJ databases">
        <title>The genome of a short-lived fish provides insights into sex chromosome evolution and the genetic control of aging.</title>
        <authorList>
            <person name="Reichwald K."/>
            <person name="Felder M."/>
            <person name="Petzold A."/>
            <person name="Koch P."/>
            <person name="Groth M."/>
            <person name="Platzer M."/>
        </authorList>
    </citation>
    <scope>NUCLEOTIDE SEQUENCE</scope>
    <source>
        <tissue evidence="5">Brain</tissue>
    </source>
</reference>
<proteinExistence type="inferred from homology"/>
<feature type="coiled-coil region" evidence="3">
    <location>
        <begin position="35"/>
        <end position="62"/>
    </location>
</feature>
<dbReference type="GeneTree" id="ENSGT00390000017860"/>
<reference evidence="6" key="4">
    <citation type="submission" date="2025-05" db="UniProtKB">
        <authorList>
            <consortium name="Ensembl"/>
        </authorList>
    </citation>
    <scope>IDENTIFICATION</scope>
</reference>
<evidence type="ECO:0000313" key="5">
    <source>
        <dbReference type="EMBL" id="SBP51319.1"/>
    </source>
</evidence>
<dbReference type="GO" id="GO:0035371">
    <property type="term" value="C:microtubule plus-end"/>
    <property type="evidence" value="ECO:0007669"/>
    <property type="project" value="TreeGrafter"/>
</dbReference>
<reference evidence="5" key="2">
    <citation type="submission" date="2016-05" db="EMBL/GenBank/DDBJ databases">
        <authorList>
            <person name="Lavstsen T."/>
            <person name="Jespersen J.S."/>
        </authorList>
    </citation>
    <scope>NUCLEOTIDE SEQUENCE</scope>
    <source>
        <tissue evidence="5">Brain</tissue>
    </source>
</reference>
<feature type="region of interest" description="Disordered" evidence="4">
    <location>
        <begin position="143"/>
        <end position="176"/>
    </location>
</feature>
<dbReference type="EMBL" id="HADY01012834">
    <property type="protein sequence ID" value="SBP51319.1"/>
    <property type="molecule type" value="Transcribed_RNA"/>
</dbReference>
<keyword evidence="2 3" id="KW-0175">Coiled coil</keyword>
<accession>A0A1A8A8B4</accession>
<evidence type="ECO:0000313" key="6">
    <source>
        <dbReference type="Ensembl" id="ENSNFUP00015004480.1"/>
    </source>
</evidence>
<feature type="region of interest" description="Disordered" evidence="4">
    <location>
        <begin position="481"/>
        <end position="567"/>
    </location>
</feature>
<feature type="compositionally biased region" description="Basic and acidic residues" evidence="4">
    <location>
        <begin position="557"/>
        <end position="567"/>
    </location>
</feature>
<evidence type="ECO:0000256" key="3">
    <source>
        <dbReference type="SAM" id="Coils"/>
    </source>
</evidence>
<feature type="compositionally biased region" description="Low complexity" evidence="4">
    <location>
        <begin position="300"/>
        <end position="319"/>
    </location>
</feature>
<feature type="compositionally biased region" description="Polar residues" evidence="4">
    <location>
        <begin position="447"/>
        <end position="463"/>
    </location>
</feature>
<evidence type="ECO:0000256" key="4">
    <source>
        <dbReference type="SAM" id="MobiDB-lite"/>
    </source>
</evidence>
<dbReference type="GO" id="GO:0007020">
    <property type="term" value="P:microtubule nucleation"/>
    <property type="evidence" value="ECO:0007669"/>
    <property type="project" value="TreeGrafter"/>
</dbReference>
<feature type="compositionally biased region" description="Acidic residues" evidence="4">
    <location>
        <begin position="326"/>
        <end position="340"/>
    </location>
</feature>
<name>A0A1A8A8B4_NOTFU</name>
<evidence type="ECO:0000256" key="1">
    <source>
        <dbReference type="ARBA" id="ARBA00006652"/>
    </source>
</evidence>
<comment type="similarity">
    <text evidence="1">Belongs to the SLAIN motif-containing family.</text>
</comment>
<feature type="region of interest" description="Disordered" evidence="4">
    <location>
        <begin position="1"/>
        <end position="24"/>
    </location>
</feature>
<keyword evidence="7" id="KW-1185">Reference proteome</keyword>
<dbReference type="Proteomes" id="UP000694548">
    <property type="component" value="Chromosome sgr01"/>
</dbReference>